<dbReference type="VEuPathDB" id="FungiDB:MMYC01_200073"/>
<feature type="domain" description="Large ribosomal subunit protein uL6 alpha-beta" evidence="9">
    <location>
        <begin position="151"/>
        <end position="214"/>
    </location>
</feature>
<keyword evidence="11" id="KW-1185">Reference proteome</keyword>
<dbReference type="PRINTS" id="PR00059">
    <property type="entry name" value="RIBOSOMALL6"/>
</dbReference>
<proteinExistence type="inferred from homology"/>
<dbReference type="InterPro" id="IPR002358">
    <property type="entry name" value="Ribosomal_uL6_CS"/>
</dbReference>
<feature type="domain" description="Large ribosomal subunit protein uL6 alpha-beta" evidence="9">
    <location>
        <begin position="245"/>
        <end position="304"/>
    </location>
</feature>
<comment type="function">
    <text evidence="6">Component of the mitochondrial ribosome (mitoribosome), a dedicated translation machinery responsible for the synthesis of mitochondrial genome-encoded proteins, including at least some of the essential transmembrane subunits of the mitochondrial respiratory chain. The mitoribosomes are attached to the mitochondrial inner membrane and translation products are cotranslationally integrated into the membrane.</text>
</comment>
<dbReference type="Proteomes" id="UP000078237">
    <property type="component" value="Unassembled WGS sequence"/>
</dbReference>
<keyword evidence="3 8" id="KW-0689">Ribosomal protein</keyword>
<dbReference type="PANTHER" id="PTHR11655:SF14">
    <property type="entry name" value="LARGE RIBOSOMAL SUBUNIT PROTEIN UL6M"/>
    <property type="match status" value="1"/>
</dbReference>
<evidence type="ECO:0000256" key="3">
    <source>
        <dbReference type="ARBA" id="ARBA00022980"/>
    </source>
</evidence>
<name>A0A150ASQ4_9PEZI</name>
<dbReference type="Gene3D" id="3.90.930.12">
    <property type="entry name" value="Ribosomal protein L6, alpha-beta domain"/>
    <property type="match status" value="2"/>
</dbReference>
<comment type="similarity">
    <text evidence="2 8">Belongs to the universal ribosomal protein uL6 family.</text>
</comment>
<dbReference type="FunFam" id="3.90.930.12:FF:000009">
    <property type="entry name" value="60S ribosomal protein L6"/>
    <property type="match status" value="1"/>
</dbReference>
<evidence type="ECO:0000313" key="11">
    <source>
        <dbReference type="Proteomes" id="UP000078237"/>
    </source>
</evidence>
<dbReference type="EMBL" id="LCTW02000001">
    <property type="protein sequence ID" value="KXX83475.1"/>
    <property type="molecule type" value="Genomic_DNA"/>
</dbReference>
<gene>
    <name evidence="10" type="ORF">MMYC01_200073</name>
</gene>
<dbReference type="GO" id="GO:0003735">
    <property type="term" value="F:structural constituent of ribosome"/>
    <property type="evidence" value="ECO:0007669"/>
    <property type="project" value="InterPro"/>
</dbReference>
<dbReference type="GO" id="GO:0006412">
    <property type="term" value="P:translation"/>
    <property type="evidence" value="ECO:0007669"/>
    <property type="project" value="InterPro"/>
</dbReference>
<comment type="caution">
    <text evidence="10">The sequence shown here is derived from an EMBL/GenBank/DDBJ whole genome shotgun (WGS) entry which is preliminary data.</text>
</comment>
<evidence type="ECO:0000259" key="9">
    <source>
        <dbReference type="Pfam" id="PF00347"/>
    </source>
</evidence>
<keyword evidence="5 8" id="KW-0687">Ribonucleoprotein</keyword>
<accession>A0A150ASQ4</accession>
<dbReference type="InterPro" id="IPR036789">
    <property type="entry name" value="Ribosomal_uL6-like_a/b-dom_sf"/>
</dbReference>
<dbReference type="GO" id="GO:0005762">
    <property type="term" value="C:mitochondrial large ribosomal subunit"/>
    <property type="evidence" value="ECO:0007669"/>
    <property type="project" value="TreeGrafter"/>
</dbReference>
<evidence type="ECO:0000256" key="4">
    <source>
        <dbReference type="ARBA" id="ARBA00023128"/>
    </source>
</evidence>
<protein>
    <recommendedName>
        <fullName evidence="7">Large ribosomal subunit protein uL6m</fullName>
    </recommendedName>
</protein>
<dbReference type="SUPFAM" id="SSF56053">
    <property type="entry name" value="Ribosomal protein L6"/>
    <property type="match status" value="2"/>
</dbReference>
<dbReference type="AlphaFoldDB" id="A0A150ASQ4"/>
<evidence type="ECO:0000313" key="10">
    <source>
        <dbReference type="EMBL" id="KXX83475.1"/>
    </source>
</evidence>
<evidence type="ECO:0000256" key="6">
    <source>
        <dbReference type="ARBA" id="ARBA00037226"/>
    </source>
</evidence>
<organism evidence="10 11">
    <name type="scientific">Madurella mycetomatis</name>
    <dbReference type="NCBI Taxonomy" id="100816"/>
    <lineage>
        <taxon>Eukaryota</taxon>
        <taxon>Fungi</taxon>
        <taxon>Dikarya</taxon>
        <taxon>Ascomycota</taxon>
        <taxon>Pezizomycotina</taxon>
        <taxon>Sordariomycetes</taxon>
        <taxon>Sordariomycetidae</taxon>
        <taxon>Sordariales</taxon>
        <taxon>Sordariales incertae sedis</taxon>
        <taxon>Madurella</taxon>
    </lineage>
</organism>
<dbReference type="InterPro" id="IPR020040">
    <property type="entry name" value="Ribosomal_uL6_a/b-dom"/>
</dbReference>
<dbReference type="STRING" id="100816.A0A150ASQ4"/>
<keyword evidence="4" id="KW-0496">Mitochondrion</keyword>
<evidence type="ECO:0000256" key="1">
    <source>
        <dbReference type="ARBA" id="ARBA00004173"/>
    </source>
</evidence>
<reference evidence="10 11" key="1">
    <citation type="journal article" date="2016" name="Genome Announc.">
        <title>Genome Sequence of Madurella mycetomatis mm55, Isolated from a Human Mycetoma Case in Sudan.</title>
        <authorList>
            <person name="Smit S."/>
            <person name="Derks M.F."/>
            <person name="Bervoets S."/>
            <person name="Fahal A."/>
            <person name="van Leeuwen W."/>
            <person name="van Belkum A."/>
            <person name="van de Sande W.W."/>
        </authorList>
    </citation>
    <scope>NUCLEOTIDE SEQUENCE [LARGE SCALE GENOMIC DNA]</scope>
    <source>
        <strain evidence="11">mm55</strain>
    </source>
</reference>
<evidence type="ECO:0000256" key="7">
    <source>
        <dbReference type="ARBA" id="ARBA00069416"/>
    </source>
</evidence>
<dbReference type="PROSITE" id="PS00525">
    <property type="entry name" value="RIBOSOMAL_L6_1"/>
    <property type="match status" value="1"/>
</dbReference>
<comment type="subcellular location">
    <subcellularLocation>
        <location evidence="1">Mitochondrion</location>
    </subcellularLocation>
</comment>
<dbReference type="InterPro" id="IPR019906">
    <property type="entry name" value="Ribosomal_uL6_bac-type"/>
</dbReference>
<dbReference type="InterPro" id="IPR000702">
    <property type="entry name" value="Ribosomal_uL6-like"/>
</dbReference>
<dbReference type="OrthoDB" id="540873at2759"/>
<evidence type="ECO:0000256" key="8">
    <source>
        <dbReference type="RuleBase" id="RU003869"/>
    </source>
</evidence>
<dbReference type="Pfam" id="PF00347">
    <property type="entry name" value="Ribosomal_L6"/>
    <property type="match status" value="2"/>
</dbReference>
<sequence length="319" mass="36059">MSGADELPFLVYALELAFTTLVCIHGSFCWDEAICTAELKRMFLFQFYRIAPSVRCAIAHDARTENRKAGPRKGACFRLPPSTVTLPSFLVPAFQTTTPAAPTSRRSFSATTYRPSKLGRTPISVPPGVELTVSEPYVKKDMTDWRRIPKRTVTVTGPLGSLNLEVPDYMNIDHDVEARRVVMSVKDREERHQREMWGTTWSYLNNHIMGVSEGHTAVLRLVGIGFRATVEPRPQQEEYPGQQFVCLKLGFSHPVEMGLPKGMKASAPQPTRLLLEGTDKHQIMQFAANIRKWRVPEPYKGKGIFINDETIKLKQKKIK</sequence>
<evidence type="ECO:0000256" key="5">
    <source>
        <dbReference type="ARBA" id="ARBA00023274"/>
    </source>
</evidence>
<evidence type="ECO:0000256" key="2">
    <source>
        <dbReference type="ARBA" id="ARBA00009356"/>
    </source>
</evidence>
<dbReference type="GO" id="GO:0019843">
    <property type="term" value="F:rRNA binding"/>
    <property type="evidence" value="ECO:0007669"/>
    <property type="project" value="InterPro"/>
</dbReference>
<dbReference type="PANTHER" id="PTHR11655">
    <property type="entry name" value="60S/50S RIBOSOMAL PROTEIN L6/L9"/>
    <property type="match status" value="1"/>
</dbReference>